<dbReference type="Pfam" id="PF02812">
    <property type="entry name" value="ELFV_dehydrog_N"/>
    <property type="match status" value="1"/>
</dbReference>
<feature type="binding site" evidence="6">
    <location>
        <position position="350"/>
    </location>
    <ligand>
        <name>substrate</name>
    </ligand>
</feature>
<dbReference type="InterPro" id="IPR006095">
    <property type="entry name" value="Glu/Leu/Phe/Val/Trp_DH"/>
</dbReference>
<feature type="binding site" evidence="6">
    <location>
        <position position="190"/>
    </location>
    <ligand>
        <name>NAD(+)</name>
        <dbReference type="ChEBI" id="CHEBI:57540"/>
    </ligand>
</feature>
<dbReference type="EMBL" id="DTCM01000012">
    <property type="protein sequence ID" value="HGL40219.1"/>
    <property type="molecule type" value="Genomic_DNA"/>
</dbReference>
<dbReference type="SMART" id="SM00839">
    <property type="entry name" value="ELFV_dehydrog"/>
    <property type="match status" value="1"/>
</dbReference>
<gene>
    <name evidence="11" type="ORF">ENT82_04430</name>
    <name evidence="10" type="ORF">ENU43_00915</name>
</gene>
<evidence type="ECO:0000256" key="7">
    <source>
        <dbReference type="PIRSR" id="PIRSR000185-3"/>
    </source>
</evidence>
<dbReference type="InterPro" id="IPR036291">
    <property type="entry name" value="NAD(P)-bd_dom_sf"/>
</dbReference>
<dbReference type="PANTHER" id="PTHR11606">
    <property type="entry name" value="GLUTAMATE DEHYDROGENASE"/>
    <property type="match status" value="1"/>
</dbReference>
<proteinExistence type="inferred from homology"/>
<evidence type="ECO:0000259" key="9">
    <source>
        <dbReference type="SMART" id="SM00839"/>
    </source>
</evidence>
<evidence type="ECO:0000256" key="5">
    <source>
        <dbReference type="PIRSR" id="PIRSR000185-1"/>
    </source>
</evidence>
<dbReference type="GO" id="GO:0004352">
    <property type="term" value="F:glutamate dehydrogenase (NAD+) activity"/>
    <property type="evidence" value="ECO:0007669"/>
    <property type="project" value="TreeGrafter"/>
</dbReference>
<dbReference type="Gene3D" id="3.40.50.720">
    <property type="entry name" value="NAD(P)-binding Rossmann-like Domain"/>
    <property type="match status" value="1"/>
</dbReference>
<dbReference type="InterPro" id="IPR033922">
    <property type="entry name" value="NAD_bind_Glu_DH"/>
</dbReference>
<dbReference type="GO" id="GO:0000166">
    <property type="term" value="F:nucleotide binding"/>
    <property type="evidence" value="ECO:0007669"/>
    <property type="project" value="UniProtKB-KW"/>
</dbReference>
<comment type="caution">
    <text evidence="11">The sequence shown here is derived from an EMBL/GenBank/DDBJ whole genome shotgun (WGS) entry which is preliminary data.</text>
</comment>
<dbReference type="PANTHER" id="PTHR11606:SF13">
    <property type="entry name" value="GLUTAMATE DEHYDROGENASE 1, MITOCHONDRIAL"/>
    <property type="match status" value="1"/>
</dbReference>
<dbReference type="PROSITE" id="PS00074">
    <property type="entry name" value="GLFV_DEHYDROGENASE"/>
    <property type="match status" value="1"/>
</dbReference>
<dbReference type="EMBL" id="DTAD01000043">
    <property type="protein sequence ID" value="HGN90357.1"/>
    <property type="molecule type" value="Genomic_DNA"/>
</dbReference>
<keyword evidence="3 4" id="KW-0560">Oxidoreductase</keyword>
<evidence type="ECO:0000313" key="11">
    <source>
        <dbReference type="EMBL" id="HGN90357.1"/>
    </source>
</evidence>
<keyword evidence="6" id="KW-0547">Nucleotide-binding</keyword>
<feature type="active site" description="Proton donor" evidence="5">
    <location>
        <position position="106"/>
    </location>
</feature>
<feature type="domain" description="Glutamate/phenylalanine/leucine/valine/L-tryptophan dehydrogenase C-terminal" evidence="9">
    <location>
        <begin position="183"/>
        <end position="414"/>
    </location>
</feature>
<evidence type="ECO:0000256" key="1">
    <source>
        <dbReference type="ARBA" id="ARBA00006382"/>
    </source>
</evidence>
<comment type="similarity">
    <text evidence="1 4 8">Belongs to the Glu/Leu/Phe/Val dehydrogenases family.</text>
</comment>
<organism evidence="11">
    <name type="scientific">Caldiarchaeum subterraneum</name>
    <dbReference type="NCBI Taxonomy" id="311458"/>
    <lineage>
        <taxon>Archaea</taxon>
        <taxon>Nitrososphaerota</taxon>
        <taxon>Candidatus Caldarchaeales</taxon>
        <taxon>Candidatus Caldarchaeaceae</taxon>
        <taxon>Candidatus Caldarchaeum</taxon>
    </lineage>
</organism>
<evidence type="ECO:0000256" key="6">
    <source>
        <dbReference type="PIRSR" id="PIRSR000185-2"/>
    </source>
</evidence>
<dbReference type="PIRSF" id="PIRSF000185">
    <property type="entry name" value="Glu_DH"/>
    <property type="match status" value="1"/>
</dbReference>
<name>A0A7C4E1U9_CALS0</name>
<feature type="binding site" evidence="6">
    <location>
        <position position="70"/>
    </location>
    <ligand>
        <name>substrate</name>
    </ligand>
</feature>
<dbReference type="CDD" id="cd01076">
    <property type="entry name" value="NAD_bind_1_Glu_DH"/>
    <property type="match status" value="1"/>
</dbReference>
<dbReference type="Gene3D" id="3.40.50.10860">
    <property type="entry name" value="Leucine Dehydrogenase, chain A, domain 1"/>
    <property type="match status" value="1"/>
</dbReference>
<dbReference type="SUPFAM" id="SSF53223">
    <property type="entry name" value="Aminoacid dehydrogenase-like, N-terminal domain"/>
    <property type="match status" value="1"/>
</dbReference>
<evidence type="ECO:0000256" key="2">
    <source>
        <dbReference type="ARBA" id="ARBA00011643"/>
    </source>
</evidence>
<dbReference type="Pfam" id="PF00208">
    <property type="entry name" value="ELFV_dehydrog"/>
    <property type="match status" value="1"/>
</dbReference>
<dbReference type="InterPro" id="IPR046346">
    <property type="entry name" value="Aminoacid_DH-like_N_sf"/>
</dbReference>
<protein>
    <recommendedName>
        <fullName evidence="4">Glutamate dehydrogenase</fullName>
    </recommendedName>
</protein>
<feature type="binding site" evidence="6">
    <location>
        <position position="221"/>
    </location>
    <ligand>
        <name>NAD(+)</name>
        <dbReference type="ChEBI" id="CHEBI:57540"/>
    </ligand>
</feature>
<evidence type="ECO:0000256" key="3">
    <source>
        <dbReference type="ARBA" id="ARBA00023002"/>
    </source>
</evidence>
<comment type="subunit">
    <text evidence="2">Homohexamer.</text>
</comment>
<dbReference type="FunFam" id="3.40.50.10860:FF:000003">
    <property type="entry name" value="Glutamate dehydrogenase"/>
    <property type="match status" value="1"/>
</dbReference>
<evidence type="ECO:0000256" key="4">
    <source>
        <dbReference type="PIRNR" id="PIRNR000185"/>
    </source>
</evidence>
<feature type="site" description="Important for catalysis" evidence="7">
    <location>
        <position position="146"/>
    </location>
</feature>
<dbReference type="InterPro" id="IPR006096">
    <property type="entry name" value="Glu/Leu/Phe/Val/Trp_DH_C"/>
</dbReference>
<evidence type="ECO:0000256" key="8">
    <source>
        <dbReference type="RuleBase" id="RU004417"/>
    </source>
</evidence>
<reference evidence="11" key="1">
    <citation type="journal article" date="2020" name="mSystems">
        <title>Genome- and Community-Level Interaction Insights into Carbon Utilization and Element Cycling Functions of Hydrothermarchaeota in Hydrothermal Sediment.</title>
        <authorList>
            <person name="Zhou Z."/>
            <person name="Liu Y."/>
            <person name="Xu W."/>
            <person name="Pan J."/>
            <person name="Luo Z.H."/>
            <person name="Li M."/>
        </authorList>
    </citation>
    <scope>NUCLEOTIDE SEQUENCE [LARGE SCALE GENOMIC DNA]</scope>
    <source>
        <strain evidence="11">SpSt-613</strain>
        <strain evidence="10">SpSt-669</strain>
    </source>
</reference>
<sequence>MSGGEAFLNNVLYMLKNAADYLNLDSGIHDVLKKPKRVVVVSVPVKMDDGSLRVFTGIRVQHNNARGPYKGGIRYYPSVDVEEVTALAMLMTFKCAVTDLPYGGAKGGVACDPKNLSKNELEKITRRYTAMIYEIIGPYLDIPGPDVYTDAQTMAWMVDTYSMMRGVFTPEVATGKPISLYGSLGRHDATSRGAIYIIREYFKTINKPLKDARVVIQGYGNVGYNAAKILHEEYGAKIVAVSDSKGGIYVADGAHPDKILEHKQKTGSVINFPGSKPLTNEELLTTPCDILIPAALENSITKEIAEKVEAKLIVEGANGPTTSEADKILFERKIPVIPDILSNAGGVTVSYLEWVQNLKRETWTLEEVHAKLEAKMVKGFHDVMNTSKKYETPLRLGALIFAVDRVAEAINYLGIWP</sequence>
<accession>A0A7C4E1U9</accession>
<dbReference type="InterPro" id="IPR033524">
    <property type="entry name" value="Glu/Leu/Phe/Val_DH_AS"/>
</dbReference>
<dbReference type="AlphaFoldDB" id="A0A7C4E1U9"/>
<dbReference type="PRINTS" id="PR00082">
    <property type="entry name" value="GLFDHDRGNASE"/>
</dbReference>
<dbReference type="InterPro" id="IPR014362">
    <property type="entry name" value="Glu_DH"/>
</dbReference>
<feature type="binding site" evidence="6">
    <location>
        <position position="94"/>
    </location>
    <ligand>
        <name>substrate</name>
    </ligand>
</feature>
<dbReference type="GO" id="GO:0006538">
    <property type="term" value="P:L-glutamate catabolic process"/>
    <property type="evidence" value="ECO:0007669"/>
    <property type="project" value="TreeGrafter"/>
</dbReference>
<dbReference type="SUPFAM" id="SSF51735">
    <property type="entry name" value="NAD(P)-binding Rossmann-fold domains"/>
    <property type="match status" value="1"/>
</dbReference>
<dbReference type="InterPro" id="IPR006097">
    <property type="entry name" value="Glu/Leu/Phe/Val/Trp_DH_dimer"/>
</dbReference>
<evidence type="ECO:0000313" key="10">
    <source>
        <dbReference type="EMBL" id="HGL40219.1"/>
    </source>
</evidence>
<keyword evidence="6" id="KW-0520">NAD</keyword>